<keyword evidence="1" id="KW-0808">Transferase</keyword>
<keyword evidence="2" id="KW-1185">Reference proteome</keyword>
<dbReference type="AlphaFoldDB" id="A0A8H4L255"/>
<dbReference type="EMBL" id="JAADYS010001975">
    <property type="protein sequence ID" value="KAF4460295.1"/>
    <property type="molecule type" value="Genomic_DNA"/>
</dbReference>
<dbReference type="InterPro" id="IPR011009">
    <property type="entry name" value="Kinase-like_dom_sf"/>
</dbReference>
<comment type="caution">
    <text evidence="1">The sequence shown here is derived from an EMBL/GenBank/DDBJ whole genome shotgun (WGS) entry which is preliminary data.</text>
</comment>
<proteinExistence type="predicted"/>
<dbReference type="SUPFAM" id="SSF56112">
    <property type="entry name" value="Protein kinase-like (PK-like)"/>
    <property type="match status" value="1"/>
</dbReference>
<keyword evidence="1" id="KW-0418">Kinase</keyword>
<dbReference type="OrthoDB" id="5134445at2759"/>
<dbReference type="Proteomes" id="UP000554235">
    <property type="component" value="Unassembled WGS sequence"/>
</dbReference>
<accession>A0A8H4L255</accession>
<name>A0A8H4L255_9HYPO</name>
<dbReference type="GO" id="GO:0016301">
    <property type="term" value="F:kinase activity"/>
    <property type="evidence" value="ECO:0007669"/>
    <property type="project" value="UniProtKB-KW"/>
</dbReference>
<gene>
    <name evidence="1" type="ORF">FALBO_12923</name>
</gene>
<evidence type="ECO:0000313" key="2">
    <source>
        <dbReference type="Proteomes" id="UP000554235"/>
    </source>
</evidence>
<protein>
    <submittedName>
        <fullName evidence="1">Serine threonine- kinase fnkB</fullName>
    </submittedName>
</protein>
<reference evidence="1 2" key="1">
    <citation type="submission" date="2020-01" db="EMBL/GenBank/DDBJ databases">
        <title>Identification and distribution of gene clusters putatively required for synthesis of sphingolipid metabolism inhibitors in phylogenetically diverse species of the filamentous fungus Fusarium.</title>
        <authorList>
            <person name="Kim H.-S."/>
            <person name="Busman M."/>
            <person name="Brown D.W."/>
            <person name="Divon H."/>
            <person name="Uhlig S."/>
            <person name="Proctor R.H."/>
        </authorList>
    </citation>
    <scope>NUCLEOTIDE SEQUENCE [LARGE SCALE GENOMIC DNA]</scope>
    <source>
        <strain evidence="1 2">NRRL 20459</strain>
    </source>
</reference>
<sequence>MAPVMMVNFKTTLGSDTQAILKLYDRRFGTHLRISDGKYAPCKTADEDAYQSFLRQGKMEPFIHELEEENRNSLIPLSACDFNDGSPDGTARYEAALWYEANEHFNNESQAYAQLADLQGTSIPRVYAHVRLASPRCNSEALQNQLQPDTENYLDVNGVLMETITGCSLWDLPNSAAAPEDEGKWSTIIQQAVDAAHEINKRGLLLEDSGPRNVMINQSSQKPFIVDFAQCHFKDKLFRLWEEISLDGEEGDEDEWNLEIEYWMRVRSSNNPASIGLVMGMRLLKTNGMKVDVNYPDYEAIISNLKRQLADEKSLALIGTKA</sequence>
<evidence type="ECO:0000313" key="1">
    <source>
        <dbReference type="EMBL" id="KAF4460295.1"/>
    </source>
</evidence>
<organism evidence="1 2">
    <name type="scientific">Fusarium albosuccineum</name>
    <dbReference type="NCBI Taxonomy" id="1237068"/>
    <lineage>
        <taxon>Eukaryota</taxon>
        <taxon>Fungi</taxon>
        <taxon>Dikarya</taxon>
        <taxon>Ascomycota</taxon>
        <taxon>Pezizomycotina</taxon>
        <taxon>Sordariomycetes</taxon>
        <taxon>Hypocreomycetidae</taxon>
        <taxon>Hypocreales</taxon>
        <taxon>Nectriaceae</taxon>
        <taxon>Fusarium</taxon>
        <taxon>Fusarium decemcellulare species complex</taxon>
    </lineage>
</organism>